<feature type="region of interest" description="Disordered" evidence="1">
    <location>
        <begin position="315"/>
        <end position="421"/>
    </location>
</feature>
<feature type="compositionally biased region" description="Basic residues" evidence="1">
    <location>
        <begin position="335"/>
        <end position="350"/>
    </location>
</feature>
<feature type="region of interest" description="Disordered" evidence="1">
    <location>
        <begin position="1"/>
        <end position="32"/>
    </location>
</feature>
<feature type="compositionally biased region" description="Pro residues" evidence="1">
    <location>
        <begin position="12"/>
        <end position="24"/>
    </location>
</feature>
<reference evidence="2 3" key="1">
    <citation type="journal article" date="2018" name="Biotechnol. Biofuels">
        <title>Integrative visual omics of the white-rot fungus Polyporus brumalis exposes the biotechnological potential of its oxidative enzymes for delignifying raw plant biomass.</title>
        <authorList>
            <person name="Miyauchi S."/>
            <person name="Rancon A."/>
            <person name="Drula E."/>
            <person name="Hage H."/>
            <person name="Chaduli D."/>
            <person name="Favel A."/>
            <person name="Grisel S."/>
            <person name="Henrissat B."/>
            <person name="Herpoel-Gimbert I."/>
            <person name="Ruiz-Duenas F.J."/>
            <person name="Chevret D."/>
            <person name="Hainaut M."/>
            <person name="Lin J."/>
            <person name="Wang M."/>
            <person name="Pangilinan J."/>
            <person name="Lipzen A."/>
            <person name="Lesage-Meessen L."/>
            <person name="Navarro D."/>
            <person name="Riley R."/>
            <person name="Grigoriev I.V."/>
            <person name="Zhou S."/>
            <person name="Raouche S."/>
            <person name="Rosso M.N."/>
        </authorList>
    </citation>
    <scope>NUCLEOTIDE SEQUENCE [LARGE SCALE GENOMIC DNA]</scope>
    <source>
        <strain evidence="2 3">BRFM 1820</strain>
    </source>
</reference>
<organism evidence="2 3">
    <name type="scientific">Lentinus brumalis</name>
    <dbReference type="NCBI Taxonomy" id="2498619"/>
    <lineage>
        <taxon>Eukaryota</taxon>
        <taxon>Fungi</taxon>
        <taxon>Dikarya</taxon>
        <taxon>Basidiomycota</taxon>
        <taxon>Agaricomycotina</taxon>
        <taxon>Agaricomycetes</taxon>
        <taxon>Polyporales</taxon>
        <taxon>Polyporaceae</taxon>
        <taxon>Lentinus</taxon>
    </lineage>
</organism>
<dbReference type="PANTHER" id="PTHR43721:SF9">
    <property type="entry name" value="GTP-BINDING PROTEIN 1"/>
    <property type="match status" value="1"/>
</dbReference>
<protein>
    <recommendedName>
        <fullName evidence="4">GTP binding protein 2</fullName>
    </recommendedName>
</protein>
<dbReference type="PANTHER" id="PTHR43721">
    <property type="entry name" value="ELONGATION FACTOR TU-RELATED"/>
    <property type="match status" value="1"/>
</dbReference>
<evidence type="ECO:0008006" key="4">
    <source>
        <dbReference type="Google" id="ProtNLM"/>
    </source>
</evidence>
<dbReference type="AlphaFoldDB" id="A0A371D1H8"/>
<sequence>MFGELESESPRVPSPWDPFLPSPPNASSASLQSAPLHNGIPKLVPEVEEGNIEYKLKLTNISNARFARLVTQLKWRLLEGGGQAYYELGVADCGGLIGLSRADLEESLETLEMMAGEIGASVIVVKEIEVPPTIAALADKESGYTDPDTGEWTRKMRRRPQLTAGLSSDGDTGEYCSTSATSTTELDTDFTDFTDIDDFTSSVSSVARTPGIVTPASVATSTAITIAHGPVRTHPSRPTAQSSPFIAPLDVDLALFSMEPEPAFRDDDGPTFTSSGVIADDELEGGPTYSLRLDLGIGSRRASFAGLEIAAVYKPRPMRHRTRPAAVPLGPTQGRHGKRLNKNKEKKVHPWHQQGQGKKGQKGGQGGPPQISKDEKALQRRLARDKKRDDKRNALIALAQGEDQAVAHSADPVPPPGSEAPVVPAEEVSAEILSDPATVEQASALLAEVNSEAGALVYGMDGLHAAVDESPDASPVLQARDLANMNIAVTSEVEREPRLIVEALVVRKMSIEEATLDFSRLSLI</sequence>
<evidence type="ECO:0000313" key="2">
    <source>
        <dbReference type="EMBL" id="RDX46408.1"/>
    </source>
</evidence>
<dbReference type="STRING" id="139420.A0A371D1H8"/>
<gene>
    <name evidence="2" type="ORF">OH76DRAFT_1406915</name>
</gene>
<dbReference type="OrthoDB" id="248233at2759"/>
<evidence type="ECO:0000256" key="1">
    <source>
        <dbReference type="SAM" id="MobiDB-lite"/>
    </source>
</evidence>
<name>A0A371D1H8_9APHY</name>
<dbReference type="GO" id="GO:0003746">
    <property type="term" value="F:translation elongation factor activity"/>
    <property type="evidence" value="ECO:0007669"/>
    <property type="project" value="TreeGrafter"/>
</dbReference>
<keyword evidence="3" id="KW-1185">Reference proteome</keyword>
<dbReference type="EMBL" id="KZ857427">
    <property type="protein sequence ID" value="RDX46408.1"/>
    <property type="molecule type" value="Genomic_DNA"/>
</dbReference>
<evidence type="ECO:0000313" key="3">
    <source>
        <dbReference type="Proteomes" id="UP000256964"/>
    </source>
</evidence>
<accession>A0A371D1H8</accession>
<proteinExistence type="predicted"/>
<dbReference type="InterPro" id="IPR050055">
    <property type="entry name" value="EF-Tu_GTPase"/>
</dbReference>
<dbReference type="Proteomes" id="UP000256964">
    <property type="component" value="Unassembled WGS sequence"/>
</dbReference>